<dbReference type="HAMAP" id="MF_01808">
    <property type="entry name" value="Recomb_XerC_XerD"/>
    <property type="match status" value="1"/>
</dbReference>
<evidence type="ECO:0000256" key="9">
    <source>
        <dbReference type="ARBA" id="ARBA00023306"/>
    </source>
</evidence>
<evidence type="ECO:0000313" key="15">
    <source>
        <dbReference type="Proteomes" id="UP000006190"/>
    </source>
</evidence>
<dbReference type="PANTHER" id="PTHR30349:SF77">
    <property type="entry name" value="TYROSINE RECOMBINASE XERC"/>
    <property type="match status" value="1"/>
</dbReference>
<comment type="function">
    <text evidence="10">Site-specific tyrosine recombinase, which acts by catalyzing the cutting and rejoining of the recombining DNA molecules. The XerC-XerD complex is essential to convert dimers of the bacterial chromosome into monomers to permit their segregation at cell division. It also contributes to the segregational stability of plasmids.</text>
</comment>
<dbReference type="PROSITE" id="PS51900">
    <property type="entry name" value="CB"/>
    <property type="match status" value="1"/>
</dbReference>
<dbReference type="GO" id="GO:0005737">
    <property type="term" value="C:cytoplasm"/>
    <property type="evidence" value="ECO:0007669"/>
    <property type="project" value="UniProtKB-SubCell"/>
</dbReference>
<dbReference type="HOGENOM" id="CLU_027562_9_0_9"/>
<evidence type="ECO:0000256" key="3">
    <source>
        <dbReference type="ARBA" id="ARBA00022490"/>
    </source>
</evidence>
<accession>H3NKL2</accession>
<dbReference type="InterPro" id="IPR023009">
    <property type="entry name" value="Tyrosine_recombinase_XerC/XerD"/>
</dbReference>
<feature type="active site" evidence="10">
    <location>
        <position position="171"/>
    </location>
</feature>
<dbReference type="AlphaFoldDB" id="H3NKL2"/>
<comment type="caution">
    <text evidence="14">The sequence shown here is derived from an EMBL/GenBank/DDBJ whole genome shotgun (WGS) entry which is preliminary data.</text>
</comment>
<dbReference type="InterPro" id="IPR044068">
    <property type="entry name" value="CB"/>
</dbReference>
<evidence type="ECO:0000313" key="14">
    <source>
        <dbReference type="EMBL" id="EHR36395.1"/>
    </source>
</evidence>
<sequence>MENAIQAFLAYIQNERRYSDHTVQAYQRDLAEFQAFIRTSGASPLPQLAYRDMRLYLAYLNERQLSPTTISRKLSSLRSFFKYCHRQGWIDQDPTSLIQYKVKKHRLPDFLYEQEVQALLQAAKKDKRDNHLRNRAIVELLYATGMRVSECANLKRHQVDLDLLIIRVVGKGNKERIVPFGQPAKNALQVYLKEEYPALLAGYQGQEAVRDLPLFLSDKHQPISPDQIRKVLNQLVQDHGLNFKIHPHQLRHSFATHLLNHGADMRSVQELLGHDHLSSTQIYTHITNDHMRQEYLQAHPRARRQNKEEDV</sequence>
<dbReference type="NCBIfam" id="NF040815">
    <property type="entry name" value="recomb_XerA_Arch"/>
    <property type="match status" value="1"/>
</dbReference>
<evidence type="ECO:0000256" key="10">
    <source>
        <dbReference type="HAMAP-Rule" id="MF_01808"/>
    </source>
</evidence>
<evidence type="ECO:0000256" key="2">
    <source>
        <dbReference type="ARBA" id="ARBA00006657"/>
    </source>
</evidence>
<dbReference type="InterPro" id="IPR010998">
    <property type="entry name" value="Integrase_recombinase_N"/>
</dbReference>
<evidence type="ECO:0000256" key="11">
    <source>
        <dbReference type="NCBIfam" id="TIGR02224"/>
    </source>
</evidence>
<reference evidence="14 15" key="1">
    <citation type="submission" date="2012-01" db="EMBL/GenBank/DDBJ databases">
        <title>The Genome Sequence of Facklamia languida CCUG 37842.</title>
        <authorList>
            <consortium name="The Broad Institute Genome Sequencing Platform"/>
            <person name="Earl A."/>
            <person name="Ward D."/>
            <person name="Feldgarden M."/>
            <person name="Gevers D."/>
            <person name="Huys G."/>
            <person name="Young S.K."/>
            <person name="Zeng Q."/>
            <person name="Gargeya S."/>
            <person name="Fitzgerald M."/>
            <person name="Haas B."/>
            <person name="Abouelleil A."/>
            <person name="Alvarado L."/>
            <person name="Arachchi H.M."/>
            <person name="Berlin A."/>
            <person name="Chapman S.B."/>
            <person name="Gearin G."/>
            <person name="Goldberg J."/>
            <person name="Griggs A."/>
            <person name="Gujja S."/>
            <person name="Hansen M."/>
            <person name="Heiman D."/>
            <person name="Howarth C."/>
            <person name="Larimer J."/>
            <person name="Lui A."/>
            <person name="MacDonald P.J.P."/>
            <person name="McCowen C."/>
            <person name="Montmayeur A."/>
            <person name="Murphy C."/>
            <person name="Neiman D."/>
            <person name="Pearson M."/>
            <person name="Priest M."/>
            <person name="Roberts A."/>
            <person name="Saif S."/>
            <person name="Shea T."/>
            <person name="Sisk P."/>
            <person name="Stolte C."/>
            <person name="Sykes S."/>
            <person name="Wortman J."/>
            <person name="Nusbaum C."/>
            <person name="Birren B."/>
        </authorList>
    </citation>
    <scope>NUCLEOTIDE SEQUENCE [LARGE SCALE GENOMIC DNA]</scope>
    <source>
        <strain evidence="14 15">CCUG 37842</strain>
    </source>
</reference>
<feature type="active site" description="O-(3'-phospho-DNA)-tyrosine intermediate" evidence="10">
    <location>
        <position position="283"/>
    </location>
</feature>
<evidence type="ECO:0000256" key="5">
    <source>
        <dbReference type="ARBA" id="ARBA00022829"/>
    </source>
</evidence>
<dbReference type="GO" id="GO:0007059">
    <property type="term" value="P:chromosome segregation"/>
    <property type="evidence" value="ECO:0007669"/>
    <property type="project" value="UniProtKB-UniRule"/>
</dbReference>
<keyword evidence="9 10" id="KW-0131">Cell cycle</keyword>
<dbReference type="InterPro" id="IPR013762">
    <property type="entry name" value="Integrase-like_cat_sf"/>
</dbReference>
<dbReference type="STRING" id="883113.HMPREF9708_01401"/>
<comment type="subunit">
    <text evidence="10">Forms a cyclic heterotetrameric complex composed of two molecules of XerC and two molecules of XerD.</text>
</comment>
<evidence type="ECO:0000259" key="12">
    <source>
        <dbReference type="PROSITE" id="PS51898"/>
    </source>
</evidence>
<dbReference type="eggNOG" id="COG4974">
    <property type="taxonomic scope" value="Bacteria"/>
</dbReference>
<dbReference type="InterPro" id="IPR011931">
    <property type="entry name" value="Recomb_XerC"/>
</dbReference>
<dbReference type="EMBL" id="AGEG01000015">
    <property type="protein sequence ID" value="EHR36395.1"/>
    <property type="molecule type" value="Genomic_DNA"/>
</dbReference>
<gene>
    <name evidence="10" type="primary">xerC</name>
    <name evidence="14" type="ORF">HMPREF9708_01401</name>
</gene>
<dbReference type="NCBIfam" id="NF001399">
    <property type="entry name" value="PRK00283.1"/>
    <property type="match status" value="1"/>
</dbReference>
<comment type="similarity">
    <text evidence="2 10">Belongs to the 'phage' integrase family. XerC subfamily.</text>
</comment>
<dbReference type="Gene3D" id="1.10.443.10">
    <property type="entry name" value="Intergrase catalytic core"/>
    <property type="match status" value="1"/>
</dbReference>
<dbReference type="CDD" id="cd00798">
    <property type="entry name" value="INT_XerDC_C"/>
    <property type="match status" value="1"/>
</dbReference>
<keyword evidence="4 10" id="KW-0132">Cell division</keyword>
<feature type="active site" evidence="10">
    <location>
        <position position="248"/>
    </location>
</feature>
<evidence type="ECO:0000256" key="6">
    <source>
        <dbReference type="ARBA" id="ARBA00022908"/>
    </source>
</evidence>
<evidence type="ECO:0000256" key="1">
    <source>
        <dbReference type="ARBA" id="ARBA00004496"/>
    </source>
</evidence>
<dbReference type="Pfam" id="PF02899">
    <property type="entry name" value="Phage_int_SAM_1"/>
    <property type="match status" value="1"/>
</dbReference>
<keyword evidence="15" id="KW-1185">Reference proteome</keyword>
<dbReference type="Pfam" id="PF00589">
    <property type="entry name" value="Phage_integrase"/>
    <property type="match status" value="1"/>
</dbReference>
<keyword evidence="5 10" id="KW-0159">Chromosome partition</keyword>
<dbReference type="InterPro" id="IPR002104">
    <property type="entry name" value="Integrase_catalytic"/>
</dbReference>
<evidence type="ECO:0000256" key="7">
    <source>
        <dbReference type="ARBA" id="ARBA00023125"/>
    </source>
</evidence>
<proteinExistence type="inferred from homology"/>
<dbReference type="InterPro" id="IPR011010">
    <property type="entry name" value="DNA_brk_join_enz"/>
</dbReference>
<feature type="active site" evidence="10">
    <location>
        <position position="147"/>
    </location>
</feature>
<dbReference type="NCBIfam" id="TIGR02224">
    <property type="entry name" value="recomb_XerC"/>
    <property type="match status" value="1"/>
</dbReference>
<keyword evidence="6 10" id="KW-0229">DNA integration</keyword>
<keyword evidence="8 10" id="KW-0233">DNA recombination</keyword>
<feature type="active site" evidence="10">
    <location>
        <position position="251"/>
    </location>
</feature>
<feature type="domain" description="Tyr recombinase" evidence="12">
    <location>
        <begin position="106"/>
        <end position="296"/>
    </location>
</feature>
<feature type="domain" description="Core-binding (CB)" evidence="13">
    <location>
        <begin position="1"/>
        <end position="85"/>
    </location>
</feature>
<dbReference type="PANTHER" id="PTHR30349">
    <property type="entry name" value="PHAGE INTEGRASE-RELATED"/>
    <property type="match status" value="1"/>
</dbReference>
<keyword evidence="3 10" id="KW-0963">Cytoplasm</keyword>
<dbReference type="Proteomes" id="UP000006190">
    <property type="component" value="Unassembled WGS sequence"/>
</dbReference>
<dbReference type="GO" id="GO:0003677">
    <property type="term" value="F:DNA binding"/>
    <property type="evidence" value="ECO:0007669"/>
    <property type="project" value="UniProtKB-UniRule"/>
</dbReference>
<protein>
    <recommendedName>
        <fullName evidence="10 11">Tyrosine recombinase XerC</fullName>
    </recommendedName>
</protein>
<dbReference type="RefSeq" id="WP_006309613.1">
    <property type="nucleotide sequence ID" value="NZ_JH601133.1"/>
</dbReference>
<evidence type="ECO:0000259" key="13">
    <source>
        <dbReference type="PROSITE" id="PS51900"/>
    </source>
</evidence>
<organism evidence="14 15">
    <name type="scientific">Facklamia languida CCUG 37842</name>
    <dbReference type="NCBI Taxonomy" id="883113"/>
    <lineage>
        <taxon>Bacteria</taxon>
        <taxon>Bacillati</taxon>
        <taxon>Bacillota</taxon>
        <taxon>Bacilli</taxon>
        <taxon>Lactobacillales</taxon>
        <taxon>Aerococcaceae</taxon>
        <taxon>Facklamia</taxon>
    </lineage>
</organism>
<dbReference type="SUPFAM" id="SSF56349">
    <property type="entry name" value="DNA breaking-rejoining enzymes"/>
    <property type="match status" value="1"/>
</dbReference>
<dbReference type="GO" id="GO:0006313">
    <property type="term" value="P:DNA transposition"/>
    <property type="evidence" value="ECO:0007669"/>
    <property type="project" value="UniProtKB-UniRule"/>
</dbReference>
<dbReference type="Gene3D" id="1.10.150.130">
    <property type="match status" value="1"/>
</dbReference>
<dbReference type="PATRIC" id="fig|883113.3.peg.1398"/>
<dbReference type="InterPro" id="IPR050090">
    <property type="entry name" value="Tyrosine_recombinase_XerCD"/>
</dbReference>
<keyword evidence="7 10" id="KW-0238">DNA-binding</keyword>
<dbReference type="GO" id="GO:0009037">
    <property type="term" value="F:tyrosine-based site-specific recombinase activity"/>
    <property type="evidence" value="ECO:0007669"/>
    <property type="project" value="UniProtKB-UniRule"/>
</dbReference>
<comment type="subcellular location">
    <subcellularLocation>
        <location evidence="1 10">Cytoplasm</location>
    </subcellularLocation>
</comment>
<evidence type="ECO:0000256" key="8">
    <source>
        <dbReference type="ARBA" id="ARBA00023172"/>
    </source>
</evidence>
<evidence type="ECO:0000256" key="4">
    <source>
        <dbReference type="ARBA" id="ARBA00022618"/>
    </source>
</evidence>
<dbReference type="InterPro" id="IPR004107">
    <property type="entry name" value="Integrase_SAM-like_N"/>
</dbReference>
<dbReference type="GO" id="GO:0051301">
    <property type="term" value="P:cell division"/>
    <property type="evidence" value="ECO:0007669"/>
    <property type="project" value="UniProtKB-UniRule"/>
</dbReference>
<dbReference type="PROSITE" id="PS51898">
    <property type="entry name" value="TYR_RECOMBINASE"/>
    <property type="match status" value="1"/>
</dbReference>
<feature type="active site" evidence="10">
    <location>
        <position position="274"/>
    </location>
</feature>
<dbReference type="OrthoDB" id="9801717at2"/>
<name>H3NKL2_9LACT</name>